<feature type="transmembrane region" description="Helical" evidence="8">
    <location>
        <begin position="7"/>
        <end position="28"/>
    </location>
</feature>
<evidence type="ECO:0000256" key="8">
    <source>
        <dbReference type="SAM" id="Phobius"/>
    </source>
</evidence>
<dbReference type="GO" id="GO:0006457">
    <property type="term" value="P:protein folding"/>
    <property type="evidence" value="ECO:0007669"/>
    <property type="project" value="InterPro"/>
</dbReference>
<dbReference type="Pfam" id="PF02600">
    <property type="entry name" value="DsbB"/>
    <property type="match status" value="1"/>
</dbReference>
<dbReference type="Gene3D" id="1.20.1550.10">
    <property type="entry name" value="DsbB-like"/>
    <property type="match status" value="1"/>
</dbReference>
<protein>
    <submittedName>
        <fullName evidence="9">Disulfide bond formation protein B</fullName>
    </submittedName>
</protein>
<feature type="transmembrane region" description="Helical" evidence="8">
    <location>
        <begin position="67"/>
        <end position="86"/>
    </location>
</feature>
<evidence type="ECO:0000256" key="3">
    <source>
        <dbReference type="ARBA" id="ARBA00022692"/>
    </source>
</evidence>
<feature type="transmembrane region" description="Helical" evidence="8">
    <location>
        <begin position="141"/>
        <end position="160"/>
    </location>
</feature>
<dbReference type="InterPro" id="IPR003752">
    <property type="entry name" value="DiS_bond_form_DsbB/BdbC"/>
</dbReference>
<keyword evidence="4" id="KW-0813">Transport</keyword>
<evidence type="ECO:0000256" key="5">
    <source>
        <dbReference type="ARBA" id="ARBA00022989"/>
    </source>
</evidence>
<sequence>MASMKSWGSWLILGAGSIGIGFGTVIMTDTLRLDPCHLCIFQRLLMLIFGGLAIGAGLSARNRPTSLALGTLALLTAVGGAATAIYQSWIQLQPTGAISCVGAQPGTIEIFVEWLGELAPSLFLATGFCEDDAFKLLGLSLANWSLVSFCLLAVATAWTIRQSLRPTTGRSTSIEHSRA</sequence>
<evidence type="ECO:0000313" key="10">
    <source>
        <dbReference type="Proteomes" id="UP000471640"/>
    </source>
</evidence>
<keyword evidence="2" id="KW-1003">Cell membrane</keyword>
<dbReference type="AlphaFoldDB" id="A0A6P1DUE5"/>
<proteinExistence type="predicted"/>
<comment type="caution">
    <text evidence="9">The sequence shown here is derived from an EMBL/GenBank/DDBJ whole genome shotgun (WGS) entry which is preliminary data.</text>
</comment>
<dbReference type="InterPro" id="IPR050183">
    <property type="entry name" value="DsbB"/>
</dbReference>
<dbReference type="GO" id="GO:0005886">
    <property type="term" value="C:plasma membrane"/>
    <property type="evidence" value="ECO:0007669"/>
    <property type="project" value="UniProtKB-SubCell"/>
</dbReference>
<evidence type="ECO:0000313" key="9">
    <source>
        <dbReference type="EMBL" id="NEX20316.1"/>
    </source>
</evidence>
<reference evidence="9 10" key="2">
    <citation type="submission" date="2020-02" db="EMBL/GenBank/DDBJ databases">
        <title>Genome sequences of Thiorhodococcus mannitoliphagus and Thiorhodococcus minor, purple sulfur photosynthetic bacteria in the gammaproteobacterial family, Chromatiaceae.</title>
        <authorList>
            <person name="Aviles F.A."/>
            <person name="Meyer T.E."/>
            <person name="Kyndt J.A."/>
        </authorList>
    </citation>
    <scope>NUCLEOTIDE SEQUENCE [LARGE SCALE GENOMIC DNA]</scope>
    <source>
        <strain evidence="9 10">DSM 18266</strain>
    </source>
</reference>
<dbReference type="GO" id="GO:0015035">
    <property type="term" value="F:protein-disulfide reductase activity"/>
    <property type="evidence" value="ECO:0007669"/>
    <property type="project" value="InterPro"/>
</dbReference>
<dbReference type="SUPFAM" id="SSF158442">
    <property type="entry name" value="DsbB-like"/>
    <property type="match status" value="1"/>
</dbReference>
<name>A0A6P1DUE5_9GAMM</name>
<keyword evidence="4" id="KW-0249">Electron transport</keyword>
<dbReference type="EMBL" id="JAAIJR010000026">
    <property type="protein sequence ID" value="NEX20316.1"/>
    <property type="molecule type" value="Genomic_DNA"/>
</dbReference>
<gene>
    <name evidence="9" type="ORF">G3480_08350</name>
</gene>
<dbReference type="Proteomes" id="UP000471640">
    <property type="component" value="Unassembled WGS sequence"/>
</dbReference>
<reference evidence="10" key="1">
    <citation type="journal article" date="2020" name="Microbiol. Resour. Announc.">
        <title>Draft Genome Sequences of Thiorhodococcus mannitoliphagus and Thiorhodococcus minor, Purple Sulfur Photosynthetic Bacteria in the Gammaproteobacterial Family Chromatiaceae.</title>
        <authorList>
            <person name="Aviles F.A."/>
            <person name="Meyer T.E."/>
            <person name="Kyndt J.A."/>
        </authorList>
    </citation>
    <scope>NUCLEOTIDE SEQUENCE [LARGE SCALE GENOMIC DNA]</scope>
    <source>
        <strain evidence="10">DSM 18266</strain>
    </source>
</reference>
<dbReference type="InterPro" id="IPR023380">
    <property type="entry name" value="DsbB-like_sf"/>
</dbReference>
<comment type="subcellular location">
    <subcellularLocation>
        <location evidence="1">Cell membrane</location>
        <topology evidence="1">Multi-pass membrane protein</topology>
    </subcellularLocation>
</comment>
<dbReference type="PANTHER" id="PTHR36570">
    <property type="entry name" value="DISULFIDE BOND FORMATION PROTEIN B"/>
    <property type="match status" value="1"/>
</dbReference>
<evidence type="ECO:0000256" key="4">
    <source>
        <dbReference type="ARBA" id="ARBA00022982"/>
    </source>
</evidence>
<dbReference type="RefSeq" id="WP_164653419.1">
    <property type="nucleotide sequence ID" value="NZ_JAAIJR010000026.1"/>
</dbReference>
<evidence type="ECO:0000256" key="2">
    <source>
        <dbReference type="ARBA" id="ARBA00022475"/>
    </source>
</evidence>
<keyword evidence="7" id="KW-0676">Redox-active center</keyword>
<keyword evidence="5 8" id="KW-1133">Transmembrane helix</keyword>
<accession>A0A6P1DUE5</accession>
<evidence type="ECO:0000256" key="6">
    <source>
        <dbReference type="ARBA" id="ARBA00023136"/>
    </source>
</evidence>
<keyword evidence="3 8" id="KW-0812">Transmembrane</keyword>
<keyword evidence="10" id="KW-1185">Reference proteome</keyword>
<keyword evidence="6 8" id="KW-0472">Membrane</keyword>
<organism evidence="9 10">
    <name type="scientific">Thiorhodococcus mannitoliphagus</name>
    <dbReference type="NCBI Taxonomy" id="329406"/>
    <lineage>
        <taxon>Bacteria</taxon>
        <taxon>Pseudomonadati</taxon>
        <taxon>Pseudomonadota</taxon>
        <taxon>Gammaproteobacteria</taxon>
        <taxon>Chromatiales</taxon>
        <taxon>Chromatiaceae</taxon>
        <taxon>Thiorhodococcus</taxon>
    </lineage>
</organism>
<evidence type="ECO:0000256" key="7">
    <source>
        <dbReference type="ARBA" id="ARBA00023284"/>
    </source>
</evidence>
<dbReference type="PANTHER" id="PTHR36570:SF3">
    <property type="entry name" value="DISULFIDE BOND FORMATION PROTEIN B"/>
    <property type="match status" value="1"/>
</dbReference>
<feature type="transmembrane region" description="Helical" evidence="8">
    <location>
        <begin position="40"/>
        <end position="60"/>
    </location>
</feature>
<evidence type="ECO:0000256" key="1">
    <source>
        <dbReference type="ARBA" id="ARBA00004651"/>
    </source>
</evidence>